<proteinExistence type="predicted"/>
<sequence length="97" mass="10644">MRHCATRLDIAADHATNEVSSIDHRGAARELRVARARVESVIAVSAAYFRDFCVDESRDELVTDPDGKRRGRITGCSAEQHEAAKRLRAALVQVGAL</sequence>
<reference evidence="1 2" key="1">
    <citation type="submission" date="2020-07" db="EMBL/GenBank/DDBJ databases">
        <title>Genomic Encyclopedia of Type Strains, Phase IV (KMG-V): Genome sequencing to study the core and pangenomes of soil and plant-associated prokaryotes.</title>
        <authorList>
            <person name="Whitman W."/>
        </authorList>
    </citation>
    <scope>NUCLEOTIDE SEQUENCE [LARGE SCALE GENOMIC DNA]</scope>
    <source>
        <strain evidence="1 2">RH2WT43</strain>
    </source>
</reference>
<evidence type="ECO:0000313" key="1">
    <source>
        <dbReference type="EMBL" id="MBA8886122.1"/>
    </source>
</evidence>
<name>A0A839EWG8_9GAMM</name>
<evidence type="ECO:0000313" key="2">
    <source>
        <dbReference type="Proteomes" id="UP000550401"/>
    </source>
</evidence>
<comment type="caution">
    <text evidence="1">The sequence shown here is derived from an EMBL/GenBank/DDBJ whole genome shotgun (WGS) entry which is preliminary data.</text>
</comment>
<protein>
    <submittedName>
        <fullName evidence="1">Uncharacterized protein</fullName>
    </submittedName>
</protein>
<gene>
    <name evidence="1" type="ORF">FHW12_000313</name>
</gene>
<keyword evidence="2" id="KW-1185">Reference proteome</keyword>
<accession>A0A839EWG8</accession>
<dbReference type="AlphaFoldDB" id="A0A839EWG8"/>
<organism evidence="1 2">
    <name type="scientific">Dokdonella fugitiva</name>
    <dbReference type="NCBI Taxonomy" id="328517"/>
    <lineage>
        <taxon>Bacteria</taxon>
        <taxon>Pseudomonadati</taxon>
        <taxon>Pseudomonadota</taxon>
        <taxon>Gammaproteobacteria</taxon>
        <taxon>Lysobacterales</taxon>
        <taxon>Rhodanobacteraceae</taxon>
        <taxon>Dokdonella</taxon>
    </lineage>
</organism>
<dbReference type="EMBL" id="JACGXL010000001">
    <property type="protein sequence ID" value="MBA8886122.1"/>
    <property type="molecule type" value="Genomic_DNA"/>
</dbReference>
<dbReference type="Proteomes" id="UP000550401">
    <property type="component" value="Unassembled WGS sequence"/>
</dbReference>
<dbReference type="RefSeq" id="WP_182529231.1">
    <property type="nucleotide sequence ID" value="NZ_JACGXL010000001.1"/>
</dbReference>